<reference evidence="16 17" key="1">
    <citation type="journal article" date="2015" name="Genome Announc.">
        <title>Draft Genome Sequence and Gene Annotation of the Entomopathogenic Fungus Verticillium hemipterigenum.</title>
        <authorList>
            <person name="Horn F."/>
            <person name="Habel A."/>
            <person name="Scharf D.H."/>
            <person name="Dworschak J."/>
            <person name="Brakhage A.A."/>
            <person name="Guthke R."/>
            <person name="Hertweck C."/>
            <person name="Linde J."/>
        </authorList>
    </citation>
    <scope>NUCLEOTIDE SEQUENCE [LARGE SCALE GENOMIC DNA]</scope>
</reference>
<evidence type="ECO:0000256" key="13">
    <source>
        <dbReference type="ARBA" id="ARBA00043962"/>
    </source>
</evidence>
<keyword evidence="11" id="KW-0325">Glycoprotein</keyword>
<evidence type="ECO:0000256" key="11">
    <source>
        <dbReference type="ARBA" id="ARBA00023180"/>
    </source>
</evidence>
<name>A0A0A1TQM3_9HYPO</name>
<dbReference type="EC" id="3.4.-.-" evidence="14"/>
<dbReference type="EMBL" id="CDHN01000005">
    <property type="protein sequence ID" value="CEJ93372.1"/>
    <property type="molecule type" value="Genomic_DNA"/>
</dbReference>
<comment type="subunit">
    <text evidence="2">Monomer.</text>
</comment>
<dbReference type="InterPro" id="IPR045175">
    <property type="entry name" value="M28_fam"/>
</dbReference>
<keyword evidence="7 14" id="KW-0378">Hydrolase</keyword>
<evidence type="ECO:0000256" key="8">
    <source>
        <dbReference type="ARBA" id="ARBA00022833"/>
    </source>
</evidence>
<dbReference type="GO" id="GO:0006508">
    <property type="term" value="P:proteolysis"/>
    <property type="evidence" value="ECO:0007669"/>
    <property type="project" value="UniProtKB-KW"/>
</dbReference>
<comment type="cofactor">
    <cofactor evidence="1">
        <name>Zn(2+)</name>
        <dbReference type="ChEBI" id="CHEBI:29105"/>
    </cofactor>
</comment>
<keyword evidence="17" id="KW-1185">Reference proteome</keyword>
<keyword evidence="5 14" id="KW-0479">Metal-binding</keyword>
<gene>
    <name evidence="16" type="ORF">VHEMI08964</name>
</gene>
<evidence type="ECO:0000256" key="2">
    <source>
        <dbReference type="ARBA" id="ARBA00011245"/>
    </source>
</evidence>
<dbReference type="GO" id="GO:0004177">
    <property type="term" value="F:aminopeptidase activity"/>
    <property type="evidence" value="ECO:0007669"/>
    <property type="project" value="UniProtKB-KW"/>
</dbReference>
<dbReference type="AlphaFoldDB" id="A0A0A1TQM3"/>
<dbReference type="STRING" id="1531966.A0A0A1TQM3"/>
<dbReference type="PANTHER" id="PTHR12147">
    <property type="entry name" value="METALLOPEPTIDASE M28 FAMILY MEMBER"/>
    <property type="match status" value="1"/>
</dbReference>
<dbReference type="OrthoDB" id="2214at2759"/>
<evidence type="ECO:0000256" key="5">
    <source>
        <dbReference type="ARBA" id="ARBA00022723"/>
    </source>
</evidence>
<feature type="domain" description="Peptidase M28" evidence="15">
    <location>
        <begin position="218"/>
        <end position="401"/>
    </location>
</feature>
<evidence type="ECO:0000256" key="9">
    <source>
        <dbReference type="ARBA" id="ARBA00023145"/>
    </source>
</evidence>
<feature type="signal peptide" evidence="14">
    <location>
        <begin position="1"/>
        <end position="17"/>
    </location>
</feature>
<dbReference type="GO" id="GO:0008235">
    <property type="term" value="F:metalloexopeptidase activity"/>
    <property type="evidence" value="ECO:0007669"/>
    <property type="project" value="InterPro"/>
</dbReference>
<accession>A0A0A1TQM3</accession>
<evidence type="ECO:0000313" key="16">
    <source>
        <dbReference type="EMBL" id="CEJ93372.1"/>
    </source>
</evidence>
<evidence type="ECO:0000256" key="10">
    <source>
        <dbReference type="ARBA" id="ARBA00023157"/>
    </source>
</evidence>
<evidence type="ECO:0000259" key="15">
    <source>
        <dbReference type="Pfam" id="PF04389"/>
    </source>
</evidence>
<evidence type="ECO:0000256" key="12">
    <source>
        <dbReference type="ARBA" id="ARBA00043843"/>
    </source>
</evidence>
<sequence>MVQTSILLFLASPLVSAAHGSRGSSAQAPLVAPDGQHHHVDPAILSALKHFSDPVDALTFLNPEMAEKLAEPRLLRIAGEREPRMLTEGDKMRLRRNHTKFADITDFQDLYQDNVSAMSGKAHLPNFTHQSLIKPLFPQISTTEMHDSLKTLSSFYTRYSHSTTGEQSAVWLHDQIAEIIKNAPFHTRISLSYFTHDFAQPSIIARFETKVADASLPLTILGAHQDSMNYLFPLLPAPGADDDGSGTITILEAFKVLANSGYIPERGPVEFHWYAAEEDGLLGSQAVAKFKKETNSTIGAMMEFDMTAFVARNATEEIGFIESEADPALTKWAANLAKEYSTIPANIHVLPPGAGSDYMSFSKAGFPSTFASEGNPSSGNGKYTGDYDPYVHSTRDTMYIDDETGVFSVEHMARFAELAIAFVVEQAGWNNVWR</sequence>
<keyword evidence="9" id="KW-0865">Zymogen</keyword>
<evidence type="ECO:0000256" key="1">
    <source>
        <dbReference type="ARBA" id="ARBA00001947"/>
    </source>
</evidence>
<dbReference type="GO" id="GO:0046872">
    <property type="term" value="F:metal ion binding"/>
    <property type="evidence" value="ECO:0007669"/>
    <property type="project" value="UniProtKB-KW"/>
</dbReference>
<keyword evidence="3" id="KW-0031">Aminopeptidase</keyword>
<keyword evidence="10" id="KW-1015">Disulfide bond</keyword>
<evidence type="ECO:0000256" key="3">
    <source>
        <dbReference type="ARBA" id="ARBA00022438"/>
    </source>
</evidence>
<dbReference type="InterPro" id="IPR007484">
    <property type="entry name" value="Peptidase_M28"/>
</dbReference>
<keyword evidence="6 14" id="KW-0732">Signal</keyword>
<dbReference type="Proteomes" id="UP000039046">
    <property type="component" value="Unassembled WGS sequence"/>
</dbReference>
<evidence type="ECO:0000256" key="7">
    <source>
        <dbReference type="ARBA" id="ARBA00022801"/>
    </source>
</evidence>
<keyword evidence="4 14" id="KW-0645">Protease</keyword>
<proteinExistence type="inferred from homology"/>
<dbReference type="Pfam" id="PF04389">
    <property type="entry name" value="Peptidase_M28"/>
    <property type="match status" value="1"/>
</dbReference>
<organism evidence="16 17">
    <name type="scientific">[Torrubiella] hemipterigena</name>
    <dbReference type="NCBI Taxonomy" id="1531966"/>
    <lineage>
        <taxon>Eukaryota</taxon>
        <taxon>Fungi</taxon>
        <taxon>Dikarya</taxon>
        <taxon>Ascomycota</taxon>
        <taxon>Pezizomycotina</taxon>
        <taxon>Sordariomycetes</taxon>
        <taxon>Hypocreomycetidae</taxon>
        <taxon>Hypocreales</taxon>
        <taxon>Clavicipitaceae</taxon>
        <taxon>Clavicipitaceae incertae sedis</taxon>
        <taxon>'Torrubiella' clade</taxon>
    </lineage>
</organism>
<protein>
    <recommendedName>
        <fullName evidence="14">Peptide hydrolase</fullName>
        <ecNumber evidence="14">3.4.-.-</ecNumber>
    </recommendedName>
</protein>
<evidence type="ECO:0000256" key="4">
    <source>
        <dbReference type="ARBA" id="ARBA00022670"/>
    </source>
</evidence>
<dbReference type="SUPFAM" id="SSF53187">
    <property type="entry name" value="Zn-dependent exopeptidases"/>
    <property type="match status" value="1"/>
</dbReference>
<evidence type="ECO:0000256" key="6">
    <source>
        <dbReference type="ARBA" id="ARBA00022729"/>
    </source>
</evidence>
<evidence type="ECO:0000313" key="17">
    <source>
        <dbReference type="Proteomes" id="UP000039046"/>
    </source>
</evidence>
<evidence type="ECO:0000256" key="14">
    <source>
        <dbReference type="RuleBase" id="RU361240"/>
    </source>
</evidence>
<dbReference type="PANTHER" id="PTHR12147:SF56">
    <property type="entry name" value="AMINOPEPTIDASE YDR415C-RELATED"/>
    <property type="match status" value="1"/>
</dbReference>
<dbReference type="Gene3D" id="3.40.630.10">
    <property type="entry name" value="Zn peptidases"/>
    <property type="match status" value="1"/>
</dbReference>
<comment type="similarity">
    <text evidence="13">Belongs to the peptidase M28 family. M28E subfamily.</text>
</comment>
<dbReference type="HOGENOM" id="CLU_025866_1_0_1"/>
<feature type="chain" id="PRO_5005108693" description="Peptide hydrolase" evidence="14">
    <location>
        <begin position="18"/>
        <end position="434"/>
    </location>
</feature>
<comment type="function">
    <text evidence="12">Extracellular aminopeptidase that allows assimilation of proteinaceous substrates.</text>
</comment>
<keyword evidence="8 14" id="KW-0862">Zinc</keyword>